<dbReference type="PANTHER" id="PTHR37464:SF1">
    <property type="entry name" value="BLL2463 PROTEIN"/>
    <property type="match status" value="1"/>
</dbReference>
<gene>
    <name evidence="3" type="ORF">GCM10011495_07300</name>
</gene>
<evidence type="ECO:0000313" key="3">
    <source>
        <dbReference type="EMBL" id="GGH81098.1"/>
    </source>
</evidence>
<accession>A0ABQ2A064</accession>
<keyword evidence="1" id="KW-0812">Transmembrane</keyword>
<keyword evidence="4" id="KW-1185">Reference proteome</keyword>
<organism evidence="3 4">
    <name type="scientific">Hymenobacter frigidus</name>
    <dbReference type="NCBI Taxonomy" id="1524095"/>
    <lineage>
        <taxon>Bacteria</taxon>
        <taxon>Pseudomonadati</taxon>
        <taxon>Bacteroidota</taxon>
        <taxon>Cytophagia</taxon>
        <taxon>Cytophagales</taxon>
        <taxon>Hymenobacteraceae</taxon>
        <taxon>Hymenobacter</taxon>
    </lineage>
</organism>
<comment type="caution">
    <text evidence="3">The sequence shown here is derived from an EMBL/GenBank/DDBJ whole genome shotgun (WGS) entry which is preliminary data.</text>
</comment>
<feature type="transmembrane region" description="Helical" evidence="1">
    <location>
        <begin position="6"/>
        <end position="25"/>
    </location>
</feature>
<evidence type="ECO:0000259" key="2">
    <source>
        <dbReference type="Pfam" id="PF07584"/>
    </source>
</evidence>
<dbReference type="InterPro" id="IPR024163">
    <property type="entry name" value="Aerotolerance_reg_N"/>
</dbReference>
<name>A0ABQ2A064_9BACT</name>
<feature type="transmembrane region" description="Helical" evidence="1">
    <location>
        <begin position="57"/>
        <end position="79"/>
    </location>
</feature>
<dbReference type="NCBIfam" id="TIGR02226">
    <property type="entry name" value="two_anch"/>
    <property type="match status" value="1"/>
</dbReference>
<keyword evidence="1" id="KW-0472">Membrane</keyword>
<feature type="domain" description="Aerotolerance regulator N-terminal" evidence="2">
    <location>
        <begin position="1"/>
        <end position="77"/>
    </location>
</feature>
<dbReference type="RefSeq" id="WP_188560676.1">
    <property type="nucleotide sequence ID" value="NZ_BMGY01000005.1"/>
</dbReference>
<reference evidence="4" key="1">
    <citation type="journal article" date="2019" name="Int. J. Syst. Evol. Microbiol.">
        <title>The Global Catalogue of Microorganisms (GCM) 10K type strain sequencing project: providing services to taxonomists for standard genome sequencing and annotation.</title>
        <authorList>
            <consortium name="The Broad Institute Genomics Platform"/>
            <consortium name="The Broad Institute Genome Sequencing Center for Infectious Disease"/>
            <person name="Wu L."/>
            <person name="Ma J."/>
        </authorList>
    </citation>
    <scope>NUCLEOTIDE SEQUENCE [LARGE SCALE GENOMIC DNA]</scope>
    <source>
        <strain evidence="4">CGMCC 1.14966</strain>
    </source>
</reference>
<sequence>MFTLLNPFALLALLGLLVPVAIHLWNRRPGREVAVGSLRWLAAGANRRLRNLKLEQVWLLLLRAALLAVLALAVAEPVWRQLQPASRGQVLLSPEVLGTPAFTALRPTIDSLRRRGYVVRWLAAEFARVPRGTWRADSAVRRGGSPNGVVMGSDQPERFAWARVRQAADVFPGQPLFVVTSAAVRNFQGIHPPLPAAVTWQMLPNSVVKIWLQAAALHRDSLQLLLGQSDETRTSFRLVSVARPQPGAQLRVAGLPPLQFENGATGSLLKPLGAAEDSLANPELTIPVRTQPLRVVIYATAGYASDARYLRAGLRAAAVGLPVPLALTTTAQIPVSTMPADWLFWLSDAPLPAAWRTAAGKGTKIWQETRGAGVADTATLATNEAEAAAVAVFRRDDITPMKTARPLWTDGQGRPVLTRQAQDAGAIYQLHTRLNPAWSELGDDPTLPARLLALLQPALTDDLPSAEAALDQALATHDQRTLDPTQLFGGNATPTKTSPPAPPAFRVTDLRPWLVLAAGLLFLLERLLARRREVRILSSPLL</sequence>
<proteinExistence type="predicted"/>
<dbReference type="PANTHER" id="PTHR37464">
    <property type="entry name" value="BLL2463 PROTEIN"/>
    <property type="match status" value="1"/>
</dbReference>
<evidence type="ECO:0000313" key="4">
    <source>
        <dbReference type="Proteomes" id="UP000637774"/>
    </source>
</evidence>
<protein>
    <recommendedName>
        <fullName evidence="2">Aerotolerance regulator N-terminal domain-containing protein</fullName>
    </recommendedName>
</protein>
<evidence type="ECO:0000256" key="1">
    <source>
        <dbReference type="SAM" id="Phobius"/>
    </source>
</evidence>
<dbReference type="InterPro" id="IPR011933">
    <property type="entry name" value="Double_TM_dom"/>
</dbReference>
<dbReference type="EMBL" id="BMGY01000005">
    <property type="protein sequence ID" value="GGH81098.1"/>
    <property type="molecule type" value="Genomic_DNA"/>
</dbReference>
<dbReference type="Pfam" id="PF07584">
    <property type="entry name" value="BatA"/>
    <property type="match status" value="1"/>
</dbReference>
<dbReference type="Proteomes" id="UP000637774">
    <property type="component" value="Unassembled WGS sequence"/>
</dbReference>
<keyword evidence="1" id="KW-1133">Transmembrane helix</keyword>